<protein>
    <submittedName>
        <fullName evidence="2">Uncharacterized protein</fullName>
    </submittedName>
</protein>
<accession>A0ABY2WU47</accession>
<comment type="caution">
    <text evidence="2">The sequence shown here is derived from an EMBL/GenBank/DDBJ whole genome shotgun (WGS) entry which is preliminary data.</text>
</comment>
<dbReference type="RefSeq" id="WP_138844467.1">
    <property type="nucleotide sequence ID" value="NZ_VCPD01000007.1"/>
</dbReference>
<evidence type="ECO:0000256" key="1">
    <source>
        <dbReference type="SAM" id="SignalP"/>
    </source>
</evidence>
<evidence type="ECO:0000313" key="3">
    <source>
        <dbReference type="Proteomes" id="UP001193035"/>
    </source>
</evidence>
<sequence>MKQLLSLTTFCLGLAAVPAFAQEACPWAGGEYSFKEHGVYGDFTVNADCTELVWSRLSDGPETSALEKTKHGWKGELEKADFELLDNGHSLRITGTGGAMRQTRAERTN</sequence>
<name>A0ABY2WU47_9RHOB</name>
<feature type="signal peptide" evidence="1">
    <location>
        <begin position="1"/>
        <end position="21"/>
    </location>
</feature>
<keyword evidence="1" id="KW-0732">Signal</keyword>
<dbReference type="Proteomes" id="UP001193035">
    <property type="component" value="Unassembled WGS sequence"/>
</dbReference>
<gene>
    <name evidence="2" type="ORF">FGK63_16945</name>
</gene>
<dbReference type="EMBL" id="VCPD01000007">
    <property type="protein sequence ID" value="TMV04771.1"/>
    <property type="molecule type" value="Genomic_DNA"/>
</dbReference>
<feature type="chain" id="PRO_5045817512" evidence="1">
    <location>
        <begin position="22"/>
        <end position="109"/>
    </location>
</feature>
<reference evidence="2 3" key="1">
    <citation type="submission" date="2019-05" db="EMBL/GenBank/DDBJ databases">
        <title>Ruegeria sp. nov., isolated from tidal flat.</title>
        <authorList>
            <person name="Kim W."/>
        </authorList>
    </citation>
    <scope>NUCLEOTIDE SEQUENCE [LARGE SCALE GENOMIC DNA]</scope>
    <source>
        <strain evidence="2 3">CAU 1488</strain>
    </source>
</reference>
<keyword evidence="3" id="KW-1185">Reference proteome</keyword>
<proteinExistence type="predicted"/>
<evidence type="ECO:0000313" key="2">
    <source>
        <dbReference type="EMBL" id="TMV04771.1"/>
    </source>
</evidence>
<organism evidence="2 3">
    <name type="scientific">Ruegeria sediminis</name>
    <dbReference type="NCBI Taxonomy" id="2583820"/>
    <lineage>
        <taxon>Bacteria</taxon>
        <taxon>Pseudomonadati</taxon>
        <taxon>Pseudomonadota</taxon>
        <taxon>Alphaproteobacteria</taxon>
        <taxon>Rhodobacterales</taxon>
        <taxon>Roseobacteraceae</taxon>
        <taxon>Ruegeria</taxon>
    </lineage>
</organism>